<dbReference type="InterPro" id="IPR036388">
    <property type="entry name" value="WH-like_DNA-bd_sf"/>
</dbReference>
<dbReference type="PANTHER" id="PTHR30427">
    <property type="entry name" value="TRANSCRIPTIONAL ACTIVATOR PROTEIN LYSR"/>
    <property type="match status" value="1"/>
</dbReference>
<evidence type="ECO:0000256" key="1">
    <source>
        <dbReference type="ARBA" id="ARBA00009437"/>
    </source>
</evidence>
<keyword evidence="4" id="KW-0804">Transcription</keyword>
<reference evidence="6 7" key="1">
    <citation type="journal article" date="2021" name="Microbiol. Spectr.">
        <title>A Single Bacterium Capable of Oxidation and Reduction of Iron at Circumneutral pH.</title>
        <authorList>
            <person name="Kato S."/>
            <person name="Ohkuma M."/>
        </authorList>
    </citation>
    <scope>NUCLEOTIDE SEQUENCE [LARGE SCALE GENOMIC DNA]</scope>
    <source>
        <strain evidence="6 7">MIZ03</strain>
    </source>
</reference>
<protein>
    <submittedName>
        <fullName evidence="6">Octopine catabolism/uptake operon regulatory protein OccR</fullName>
    </submittedName>
</protein>
<dbReference type="PROSITE" id="PS50931">
    <property type="entry name" value="HTH_LYSR"/>
    <property type="match status" value="1"/>
</dbReference>
<dbReference type="Proteomes" id="UP000824366">
    <property type="component" value="Chromosome"/>
</dbReference>
<name>A0ABN6D395_9BURK</name>
<evidence type="ECO:0000259" key="5">
    <source>
        <dbReference type="PROSITE" id="PS50931"/>
    </source>
</evidence>
<evidence type="ECO:0000256" key="3">
    <source>
        <dbReference type="ARBA" id="ARBA00023125"/>
    </source>
</evidence>
<dbReference type="InterPro" id="IPR005119">
    <property type="entry name" value="LysR_subst-bd"/>
</dbReference>
<evidence type="ECO:0000256" key="4">
    <source>
        <dbReference type="ARBA" id="ARBA00023163"/>
    </source>
</evidence>
<dbReference type="Gene3D" id="1.10.10.10">
    <property type="entry name" value="Winged helix-like DNA-binding domain superfamily/Winged helix DNA-binding domain"/>
    <property type="match status" value="1"/>
</dbReference>
<organism evidence="6 7">
    <name type="scientific">Rhodoferax lithotrophicus</name>
    <dbReference type="NCBI Taxonomy" id="2798804"/>
    <lineage>
        <taxon>Bacteria</taxon>
        <taxon>Pseudomonadati</taxon>
        <taxon>Pseudomonadota</taxon>
        <taxon>Betaproteobacteria</taxon>
        <taxon>Burkholderiales</taxon>
        <taxon>Comamonadaceae</taxon>
        <taxon>Rhodoferax</taxon>
    </lineage>
</organism>
<feature type="domain" description="HTH lysR-type" evidence="5">
    <location>
        <begin position="21"/>
        <end position="78"/>
    </location>
</feature>
<gene>
    <name evidence="6" type="ORF">MIZ03_1339</name>
</gene>
<dbReference type="SUPFAM" id="SSF53850">
    <property type="entry name" value="Periplasmic binding protein-like II"/>
    <property type="match status" value="1"/>
</dbReference>
<evidence type="ECO:0000313" key="7">
    <source>
        <dbReference type="Proteomes" id="UP000824366"/>
    </source>
</evidence>
<keyword evidence="3" id="KW-0238">DNA-binding</keyword>
<dbReference type="EMBL" id="AP024238">
    <property type="protein sequence ID" value="BCO26456.1"/>
    <property type="molecule type" value="Genomic_DNA"/>
</dbReference>
<dbReference type="RefSeq" id="WP_223909937.1">
    <property type="nucleotide sequence ID" value="NZ_AP024238.1"/>
</dbReference>
<dbReference type="PANTHER" id="PTHR30427:SF1">
    <property type="entry name" value="TRANSCRIPTIONAL ACTIVATOR PROTEIN LYSR"/>
    <property type="match status" value="1"/>
</dbReference>
<dbReference type="Gene3D" id="3.40.190.290">
    <property type="match status" value="1"/>
</dbReference>
<keyword evidence="7" id="KW-1185">Reference proteome</keyword>
<dbReference type="Pfam" id="PF03466">
    <property type="entry name" value="LysR_substrate"/>
    <property type="match status" value="1"/>
</dbReference>
<accession>A0ABN6D395</accession>
<dbReference type="NCBIfam" id="NF008239">
    <property type="entry name" value="PRK11013.1"/>
    <property type="match status" value="1"/>
</dbReference>
<dbReference type="PRINTS" id="PR00039">
    <property type="entry name" value="HTHLYSR"/>
</dbReference>
<keyword evidence="2" id="KW-0805">Transcription regulation</keyword>
<proteinExistence type="inferred from homology"/>
<dbReference type="InterPro" id="IPR000847">
    <property type="entry name" value="LysR_HTH_N"/>
</dbReference>
<dbReference type="InterPro" id="IPR036390">
    <property type="entry name" value="WH_DNA-bd_sf"/>
</dbReference>
<dbReference type="SUPFAM" id="SSF46785">
    <property type="entry name" value="Winged helix' DNA-binding domain"/>
    <property type="match status" value="1"/>
</dbReference>
<comment type="similarity">
    <text evidence="1">Belongs to the LysR transcriptional regulatory family.</text>
</comment>
<sequence>MNHLQPINHKGPAASTAAPALTHRQLGMFRAIMLHGNLSRAAEVCASSQPTLSRELARLEQLLGFDLFDRVRGRLRPTVRALALMQEVERSFVGLEQIAARAQELRLQATGRLRLACLPALAHALVPQALVHFAKVLPQASVSVHPEESPWLEQAMSEQRFDLGLSETSEAPAGVTLQPILQVNEVAVLPANHPLCRKTVLTPQDFEGERFVSLAAGDSYRAQIDQMFAAAQVTRQTCLETASAVAVCALVRQGLGLAIVNPLTALAMAGPDLVVRPLSVAIAFKVSLLLPEVAAPHPLQPALAAAVMAAARELDTLQ</sequence>
<evidence type="ECO:0000256" key="2">
    <source>
        <dbReference type="ARBA" id="ARBA00023015"/>
    </source>
</evidence>
<dbReference type="Pfam" id="PF00126">
    <property type="entry name" value="HTH_1"/>
    <property type="match status" value="1"/>
</dbReference>
<evidence type="ECO:0000313" key="6">
    <source>
        <dbReference type="EMBL" id="BCO26456.1"/>
    </source>
</evidence>